<evidence type="ECO:0000313" key="2">
    <source>
        <dbReference type="Proteomes" id="UP000186601"/>
    </source>
</evidence>
<dbReference type="EMBL" id="MLYV02000229">
    <property type="protein sequence ID" value="PSS30991.1"/>
    <property type="molecule type" value="Genomic_DNA"/>
</dbReference>
<keyword evidence="2" id="KW-1185">Reference proteome</keyword>
<organism evidence="1 2">
    <name type="scientific">Hermanssonia centrifuga</name>
    <dbReference type="NCBI Taxonomy" id="98765"/>
    <lineage>
        <taxon>Eukaryota</taxon>
        <taxon>Fungi</taxon>
        <taxon>Dikarya</taxon>
        <taxon>Basidiomycota</taxon>
        <taxon>Agaricomycotina</taxon>
        <taxon>Agaricomycetes</taxon>
        <taxon>Polyporales</taxon>
        <taxon>Meruliaceae</taxon>
        <taxon>Hermanssonia</taxon>
    </lineage>
</organism>
<evidence type="ECO:0000313" key="1">
    <source>
        <dbReference type="EMBL" id="PSS30991.1"/>
    </source>
</evidence>
<proteinExistence type="predicted"/>
<name>A0A2R6RLT4_9APHY</name>
<accession>A0A2R6RLT4</accession>
<dbReference type="AlphaFoldDB" id="A0A2R6RLT4"/>
<reference evidence="1 2" key="1">
    <citation type="submission" date="2018-02" db="EMBL/GenBank/DDBJ databases">
        <title>Genome sequence of the basidiomycete white-rot fungus Phlebia centrifuga.</title>
        <authorList>
            <person name="Granchi Z."/>
            <person name="Peng M."/>
            <person name="de Vries R.P."/>
            <person name="Hilden K."/>
            <person name="Makela M.R."/>
            <person name="Grigoriev I."/>
            <person name="Riley R."/>
        </authorList>
    </citation>
    <scope>NUCLEOTIDE SEQUENCE [LARGE SCALE GENOMIC DNA]</scope>
    <source>
        <strain evidence="1 2">FBCC195</strain>
    </source>
</reference>
<comment type="caution">
    <text evidence="1">The sequence shown here is derived from an EMBL/GenBank/DDBJ whole genome shotgun (WGS) entry which is preliminary data.</text>
</comment>
<protein>
    <submittedName>
        <fullName evidence="1">Uncharacterized protein</fullName>
    </submittedName>
</protein>
<dbReference type="OrthoDB" id="2802251at2759"/>
<gene>
    <name evidence="1" type="ORF">PHLCEN_2v2479</name>
</gene>
<sequence>MSQRIAPAVKSLVIRCGTGQEIDPEMHELVEEEKVVDSLFHVLQHLPNIKAFFAEGVTLAEVHFEQLLQLPYLIGMHLDTCSAPGDLRLSRFKMKHLSLHGEMSGTFGWWIPLLRSDALVHLSYDSRKQVKPEEPEELVLPAIATGPLMNHLRGSLLIRLDFHALSLHCPGALP</sequence>
<dbReference type="Proteomes" id="UP000186601">
    <property type="component" value="Unassembled WGS sequence"/>
</dbReference>